<organism evidence="11 12">
    <name type="scientific">Streptomyces liliifuscus</name>
    <dbReference type="NCBI Taxonomy" id="2797636"/>
    <lineage>
        <taxon>Bacteria</taxon>
        <taxon>Bacillati</taxon>
        <taxon>Actinomycetota</taxon>
        <taxon>Actinomycetes</taxon>
        <taxon>Kitasatosporales</taxon>
        <taxon>Streptomycetaceae</taxon>
        <taxon>Streptomyces</taxon>
    </lineage>
</organism>
<evidence type="ECO:0000256" key="6">
    <source>
        <dbReference type="ARBA" id="ARBA00022822"/>
    </source>
</evidence>
<evidence type="ECO:0000256" key="8">
    <source>
        <dbReference type="ARBA" id="ARBA00023235"/>
    </source>
</evidence>
<keyword evidence="8 9" id="KW-0413">Isomerase</keyword>
<comment type="similarity">
    <text evidence="9">Belongs to the TrpF family.</text>
</comment>
<dbReference type="InterPro" id="IPR001240">
    <property type="entry name" value="PRAI_dom"/>
</dbReference>
<dbReference type="Gene3D" id="3.20.20.70">
    <property type="entry name" value="Aldolase class I"/>
    <property type="match status" value="1"/>
</dbReference>
<dbReference type="HAMAP" id="MF_00135">
    <property type="entry name" value="PRAI"/>
    <property type="match status" value="1"/>
</dbReference>
<comment type="pathway">
    <text evidence="2 9">Amino-acid biosynthesis; L-tryptophan biosynthesis; L-tryptophan from chorismate: step 3/5.</text>
</comment>
<evidence type="ECO:0000256" key="3">
    <source>
        <dbReference type="ARBA" id="ARBA00012572"/>
    </source>
</evidence>
<evidence type="ECO:0000256" key="1">
    <source>
        <dbReference type="ARBA" id="ARBA00001164"/>
    </source>
</evidence>
<evidence type="ECO:0000256" key="4">
    <source>
        <dbReference type="ARBA" id="ARBA00022272"/>
    </source>
</evidence>
<evidence type="ECO:0000256" key="7">
    <source>
        <dbReference type="ARBA" id="ARBA00023141"/>
    </source>
</evidence>
<dbReference type="InterPro" id="IPR013785">
    <property type="entry name" value="Aldolase_TIM"/>
</dbReference>
<accession>A0A7T7KW26</accession>
<dbReference type="SUPFAM" id="SSF51366">
    <property type="entry name" value="Ribulose-phoshate binding barrel"/>
    <property type="match status" value="1"/>
</dbReference>
<keyword evidence="5 9" id="KW-0028">Amino-acid biosynthesis</keyword>
<gene>
    <name evidence="9" type="primary">trpF</name>
    <name evidence="11" type="ORF">JEQ17_15820</name>
</gene>
<dbReference type="EMBL" id="CP066831">
    <property type="protein sequence ID" value="QQM40802.1"/>
    <property type="molecule type" value="Genomic_DNA"/>
</dbReference>
<keyword evidence="6 9" id="KW-0822">Tryptophan biosynthesis</keyword>
<dbReference type="AlphaFoldDB" id="A0A7T7KW26"/>
<proteinExistence type="inferred from homology"/>
<sequence length="208" mass="22678">MAELGYEFVGLHAITSLEIPDLAQARRLAELTAEHGLAISPVLLTKVVDVAQITRALAYTRINWLQLHHQWSMSGLVELHNELRRHGSPAGIILLVDPTTALDRRLVDELLHLVDFVILDHSAGGTGRLLSSDSVRRALEVIDPGRVFMAGGLDAGNVAEIVRRYNPYAVDTQSGLLNSTGKQDPEKLAAFIRAVRGASAGELLPEKR</sequence>
<dbReference type="PANTHER" id="PTHR42894">
    <property type="entry name" value="N-(5'-PHOSPHORIBOSYL)ANTHRANILATE ISOMERASE"/>
    <property type="match status" value="1"/>
</dbReference>
<keyword evidence="12" id="KW-1185">Reference proteome</keyword>
<evidence type="ECO:0000256" key="2">
    <source>
        <dbReference type="ARBA" id="ARBA00004664"/>
    </source>
</evidence>
<dbReference type="InterPro" id="IPR011060">
    <property type="entry name" value="RibuloseP-bd_barrel"/>
</dbReference>
<evidence type="ECO:0000256" key="5">
    <source>
        <dbReference type="ARBA" id="ARBA00022605"/>
    </source>
</evidence>
<dbReference type="Pfam" id="PF00697">
    <property type="entry name" value="PRAI"/>
    <property type="match status" value="1"/>
</dbReference>
<dbReference type="KEGG" id="slf:JEQ17_15820"/>
<keyword evidence="7 9" id="KW-0057">Aromatic amino acid biosynthesis</keyword>
<name>A0A7T7KW26_9ACTN</name>
<dbReference type="UniPathway" id="UPA00035">
    <property type="reaction ID" value="UER00042"/>
</dbReference>
<comment type="catalytic activity">
    <reaction evidence="1 9">
        <text>N-(5-phospho-beta-D-ribosyl)anthranilate = 1-(2-carboxyphenylamino)-1-deoxy-D-ribulose 5-phosphate</text>
        <dbReference type="Rhea" id="RHEA:21540"/>
        <dbReference type="ChEBI" id="CHEBI:18277"/>
        <dbReference type="ChEBI" id="CHEBI:58613"/>
        <dbReference type="EC" id="5.3.1.24"/>
    </reaction>
</comment>
<evidence type="ECO:0000259" key="10">
    <source>
        <dbReference type="Pfam" id="PF00697"/>
    </source>
</evidence>
<dbReference type="EC" id="5.3.1.24" evidence="3 9"/>
<dbReference type="Proteomes" id="UP000595636">
    <property type="component" value="Chromosome"/>
</dbReference>
<dbReference type="GO" id="GO:0000162">
    <property type="term" value="P:L-tryptophan biosynthetic process"/>
    <property type="evidence" value="ECO:0007669"/>
    <property type="project" value="UniProtKB-UniRule"/>
</dbReference>
<dbReference type="RefSeq" id="WP_200395857.1">
    <property type="nucleotide sequence ID" value="NZ_CP066831.1"/>
</dbReference>
<evidence type="ECO:0000256" key="9">
    <source>
        <dbReference type="HAMAP-Rule" id="MF_00135"/>
    </source>
</evidence>
<evidence type="ECO:0000313" key="11">
    <source>
        <dbReference type="EMBL" id="QQM40802.1"/>
    </source>
</evidence>
<evidence type="ECO:0000313" key="12">
    <source>
        <dbReference type="Proteomes" id="UP000595636"/>
    </source>
</evidence>
<dbReference type="GO" id="GO:0004640">
    <property type="term" value="F:phosphoribosylanthranilate isomerase activity"/>
    <property type="evidence" value="ECO:0007669"/>
    <property type="project" value="UniProtKB-UniRule"/>
</dbReference>
<reference evidence="11 12" key="1">
    <citation type="submission" date="2020-12" db="EMBL/GenBank/DDBJ databases">
        <title>A novel species.</title>
        <authorList>
            <person name="Li K."/>
        </authorList>
    </citation>
    <scope>NUCLEOTIDE SEQUENCE [LARGE SCALE GENOMIC DNA]</scope>
    <source>
        <strain evidence="11 12">ZYC-3</strain>
    </source>
</reference>
<dbReference type="PANTHER" id="PTHR42894:SF1">
    <property type="entry name" value="N-(5'-PHOSPHORIBOSYL)ANTHRANILATE ISOMERASE"/>
    <property type="match status" value="1"/>
</dbReference>
<feature type="domain" description="N-(5'phosphoribosyl) anthranilate isomerase (PRAI)" evidence="10">
    <location>
        <begin position="49"/>
        <end position="193"/>
    </location>
</feature>
<dbReference type="InterPro" id="IPR044643">
    <property type="entry name" value="TrpF_fam"/>
</dbReference>
<protein>
    <recommendedName>
        <fullName evidence="4 9">N-(5'-phosphoribosyl)anthranilate isomerase</fullName>
        <shortName evidence="9">PRAI</shortName>
        <ecNumber evidence="3 9">5.3.1.24</ecNumber>
    </recommendedName>
</protein>